<gene>
    <name evidence="1" type="ORF">GV827_16870</name>
</gene>
<accession>A0A6P0CG52</accession>
<proteinExistence type="predicted"/>
<reference evidence="1 2" key="1">
    <citation type="submission" date="2020-01" db="EMBL/GenBank/DDBJ databases">
        <title>Sulfitobacter sediminilitoris sp. nov., isolated from a tidal flat.</title>
        <authorList>
            <person name="Park S."/>
            <person name="Yoon J.-H."/>
        </authorList>
    </citation>
    <scope>NUCLEOTIDE SEQUENCE [LARGE SCALE GENOMIC DNA]</scope>
    <source>
        <strain evidence="1 2">JBTF-M27</strain>
    </source>
</reference>
<keyword evidence="2" id="KW-1185">Reference proteome</keyword>
<evidence type="ECO:0000313" key="1">
    <source>
        <dbReference type="EMBL" id="NEK24065.1"/>
    </source>
</evidence>
<protein>
    <recommendedName>
        <fullName evidence="3">HNH endonuclease</fullName>
    </recommendedName>
</protein>
<organism evidence="1 2">
    <name type="scientific">Sulfitobacter sediminilitoris</name>
    <dbReference type="NCBI Taxonomy" id="2698830"/>
    <lineage>
        <taxon>Bacteria</taxon>
        <taxon>Pseudomonadati</taxon>
        <taxon>Pseudomonadota</taxon>
        <taxon>Alphaproteobacteria</taxon>
        <taxon>Rhodobacterales</taxon>
        <taxon>Roseobacteraceae</taxon>
        <taxon>Sulfitobacter</taxon>
    </lineage>
</organism>
<dbReference type="RefSeq" id="WP_164354984.1">
    <property type="nucleotide sequence ID" value="NZ_JAABNT010000011.1"/>
</dbReference>
<dbReference type="Proteomes" id="UP000468591">
    <property type="component" value="Unassembled WGS sequence"/>
</dbReference>
<dbReference type="EMBL" id="JAABNT010000011">
    <property type="protein sequence ID" value="NEK24065.1"/>
    <property type="molecule type" value="Genomic_DNA"/>
</dbReference>
<comment type="caution">
    <text evidence="1">The sequence shown here is derived from an EMBL/GenBank/DDBJ whole genome shotgun (WGS) entry which is preliminary data.</text>
</comment>
<evidence type="ECO:0000313" key="2">
    <source>
        <dbReference type="Proteomes" id="UP000468591"/>
    </source>
</evidence>
<evidence type="ECO:0008006" key="3">
    <source>
        <dbReference type="Google" id="ProtNLM"/>
    </source>
</evidence>
<sequence length="282" mass="31211">MWRVERPDIDTGVTFDQCIGVIRNPGLRGRMNGIRQEILDRSAHYDALAEVEELHLIIAHEAGVGDVAGLDLKKNYTTRMVRKGVPARPVYDALMILPTNNRCPFCCYGPVETLDHLLPKTQYPAFAVKPTNLVGCCDRCNRLKSEAVPTGPGDLYLHPYFDNVDHANWLKAELVHSTPAVAEFYVDAPDELTPDQLSRINTQFEGLGLAGLYSDAAADEIVDIAEMLEELFAEGGGDAVQAHLARQHRSRIAASRNSWRSALYEALSGSDWYCNGGFRIAP</sequence>
<dbReference type="Gene3D" id="1.10.30.50">
    <property type="match status" value="1"/>
</dbReference>
<name>A0A6P0CG52_9RHOB</name>
<dbReference type="AlphaFoldDB" id="A0A6P0CG52"/>